<comment type="caution">
    <text evidence="1">The sequence shown here is derived from an EMBL/GenBank/DDBJ whole genome shotgun (WGS) entry which is preliminary data.</text>
</comment>
<evidence type="ECO:0000313" key="1">
    <source>
        <dbReference type="EMBL" id="GGC11134.1"/>
    </source>
</evidence>
<dbReference type="Pfam" id="PF04365">
    <property type="entry name" value="BrnT_toxin"/>
    <property type="match status" value="1"/>
</dbReference>
<dbReference type="EMBL" id="BMHK01000029">
    <property type="protein sequence ID" value="GGC11134.1"/>
    <property type="molecule type" value="Genomic_DNA"/>
</dbReference>
<dbReference type="AlphaFoldDB" id="A0A916TX86"/>
<evidence type="ECO:0008006" key="3">
    <source>
        <dbReference type="Google" id="ProtNLM"/>
    </source>
</evidence>
<organism evidence="1 2">
    <name type="scientific">Novosphingobium endophyticum</name>
    <dbReference type="NCBI Taxonomy" id="1955250"/>
    <lineage>
        <taxon>Bacteria</taxon>
        <taxon>Pseudomonadati</taxon>
        <taxon>Pseudomonadota</taxon>
        <taxon>Alphaproteobacteria</taxon>
        <taxon>Sphingomonadales</taxon>
        <taxon>Sphingomonadaceae</taxon>
        <taxon>Novosphingobium</taxon>
    </lineage>
</organism>
<dbReference type="InterPro" id="IPR007460">
    <property type="entry name" value="BrnT_toxin"/>
</dbReference>
<accession>A0A916TX86</accession>
<reference evidence="1" key="1">
    <citation type="journal article" date="2014" name="Int. J. Syst. Evol. Microbiol.">
        <title>Complete genome sequence of Corynebacterium casei LMG S-19264T (=DSM 44701T), isolated from a smear-ripened cheese.</title>
        <authorList>
            <consortium name="US DOE Joint Genome Institute (JGI-PGF)"/>
            <person name="Walter F."/>
            <person name="Albersmeier A."/>
            <person name="Kalinowski J."/>
            <person name="Ruckert C."/>
        </authorList>
    </citation>
    <scope>NUCLEOTIDE SEQUENCE</scope>
    <source>
        <strain evidence="1">CGMCC 1.15095</strain>
    </source>
</reference>
<proteinExistence type="predicted"/>
<protein>
    <recommendedName>
        <fullName evidence="3">BrnT family toxin</fullName>
    </recommendedName>
</protein>
<reference evidence="1" key="2">
    <citation type="submission" date="2020-09" db="EMBL/GenBank/DDBJ databases">
        <authorList>
            <person name="Sun Q."/>
            <person name="Zhou Y."/>
        </authorList>
    </citation>
    <scope>NUCLEOTIDE SEQUENCE</scope>
    <source>
        <strain evidence="1">CGMCC 1.15095</strain>
    </source>
</reference>
<keyword evidence="2" id="KW-1185">Reference proteome</keyword>
<sequence length="105" mass="12687">MPEWSVLQRPKLERIVEIEFDEAKRQLTLRMRGLDFARTNEIFDGAEFTWIDDRVEYGEVRYNTFGMLDQRLVAVTWTVRAGARRIISMRKANDREQARYRRFLD</sequence>
<gene>
    <name evidence="1" type="ORF">GCM10011494_32330</name>
</gene>
<evidence type="ECO:0000313" key="2">
    <source>
        <dbReference type="Proteomes" id="UP000608154"/>
    </source>
</evidence>
<dbReference type="Proteomes" id="UP000608154">
    <property type="component" value="Unassembled WGS sequence"/>
</dbReference>
<dbReference type="Gene3D" id="3.10.450.530">
    <property type="entry name" value="Ribonuclease toxin, BrnT, of type II toxin-antitoxin system"/>
    <property type="match status" value="1"/>
</dbReference>
<name>A0A916TX86_9SPHN</name>
<dbReference type="InterPro" id="IPR038573">
    <property type="entry name" value="BrnT_sf"/>
</dbReference>